<reference evidence="14 15" key="1">
    <citation type="submission" date="2021-04" db="EMBL/GenBank/DDBJ databases">
        <authorList>
            <person name="De Guttry C."/>
            <person name="Zahm M."/>
            <person name="Klopp C."/>
            <person name="Cabau C."/>
            <person name="Louis A."/>
            <person name="Berthelot C."/>
            <person name="Parey E."/>
            <person name="Roest Crollius H."/>
            <person name="Montfort J."/>
            <person name="Robinson-Rechavi M."/>
            <person name="Bucao C."/>
            <person name="Bouchez O."/>
            <person name="Gislard M."/>
            <person name="Lluch J."/>
            <person name="Milhes M."/>
            <person name="Lampietro C."/>
            <person name="Lopez Roques C."/>
            <person name="Donnadieu C."/>
            <person name="Braasch I."/>
            <person name="Desvignes T."/>
            <person name="Postlethwait J."/>
            <person name="Bobe J."/>
            <person name="Wedekind C."/>
            <person name="Guiguen Y."/>
        </authorList>
    </citation>
    <scope>NUCLEOTIDE SEQUENCE [LARGE SCALE GENOMIC DNA]</scope>
    <source>
        <strain evidence="14">Cs_M1</strain>
        <tissue evidence="14">Blood</tissue>
    </source>
</reference>
<evidence type="ECO:0000256" key="2">
    <source>
        <dbReference type="ARBA" id="ARBA00008054"/>
    </source>
</evidence>
<organism evidence="14 15">
    <name type="scientific">Coregonus suidteri</name>
    <dbReference type="NCBI Taxonomy" id="861788"/>
    <lineage>
        <taxon>Eukaryota</taxon>
        <taxon>Metazoa</taxon>
        <taxon>Chordata</taxon>
        <taxon>Craniata</taxon>
        <taxon>Vertebrata</taxon>
        <taxon>Euteleostomi</taxon>
        <taxon>Actinopterygii</taxon>
        <taxon>Neopterygii</taxon>
        <taxon>Teleostei</taxon>
        <taxon>Protacanthopterygii</taxon>
        <taxon>Salmoniformes</taxon>
        <taxon>Salmonidae</taxon>
        <taxon>Coregoninae</taxon>
        <taxon>Coregonus</taxon>
    </lineage>
</organism>
<evidence type="ECO:0000313" key="15">
    <source>
        <dbReference type="Proteomes" id="UP001356427"/>
    </source>
</evidence>
<dbReference type="Proteomes" id="UP001356427">
    <property type="component" value="Unassembled WGS sequence"/>
</dbReference>
<evidence type="ECO:0000256" key="1">
    <source>
        <dbReference type="ARBA" id="ARBA00004479"/>
    </source>
</evidence>
<evidence type="ECO:0000256" key="6">
    <source>
        <dbReference type="ARBA" id="ARBA00023037"/>
    </source>
</evidence>
<keyword evidence="8" id="KW-1015">Disulfide bond</keyword>
<feature type="domain" description="Integrin alpha third immunoglobulin-like" evidence="13">
    <location>
        <begin position="22"/>
        <end position="215"/>
    </location>
</feature>
<dbReference type="GO" id="GO:0033627">
    <property type="term" value="P:cell adhesion mediated by integrin"/>
    <property type="evidence" value="ECO:0007669"/>
    <property type="project" value="TreeGrafter"/>
</dbReference>
<dbReference type="EMBL" id="JAGTTL010000028">
    <property type="protein sequence ID" value="KAK6300108.1"/>
    <property type="molecule type" value="Genomic_DNA"/>
</dbReference>
<feature type="transmembrane region" description="Helical" evidence="12">
    <location>
        <begin position="227"/>
        <end position="249"/>
    </location>
</feature>
<accession>A0AAN8QJV2</accession>
<dbReference type="GO" id="GO:0098609">
    <property type="term" value="P:cell-cell adhesion"/>
    <property type="evidence" value="ECO:0007669"/>
    <property type="project" value="TreeGrafter"/>
</dbReference>
<dbReference type="GO" id="GO:0008305">
    <property type="term" value="C:integrin complex"/>
    <property type="evidence" value="ECO:0007669"/>
    <property type="project" value="TreeGrafter"/>
</dbReference>
<keyword evidence="9" id="KW-0675">Receptor</keyword>
<dbReference type="PANTHER" id="PTHR23220">
    <property type="entry name" value="INTEGRIN ALPHA"/>
    <property type="match status" value="1"/>
</dbReference>
<evidence type="ECO:0000256" key="9">
    <source>
        <dbReference type="ARBA" id="ARBA00023170"/>
    </source>
</evidence>
<dbReference type="GO" id="GO:0007229">
    <property type="term" value="P:integrin-mediated signaling pathway"/>
    <property type="evidence" value="ECO:0007669"/>
    <property type="project" value="UniProtKB-KW"/>
</dbReference>
<dbReference type="Gene3D" id="1.20.5.930">
    <property type="entry name" value="Bicelle-embedded integrin alpha(iib) transmembrane segment"/>
    <property type="match status" value="1"/>
</dbReference>
<dbReference type="FunFam" id="1.20.5.930:FF:000001">
    <property type="entry name" value="Integrin subunit alpha V"/>
    <property type="match status" value="1"/>
</dbReference>
<keyword evidence="7 12" id="KW-0472">Membrane</keyword>
<evidence type="ECO:0000256" key="5">
    <source>
        <dbReference type="ARBA" id="ARBA00022989"/>
    </source>
</evidence>
<dbReference type="PANTHER" id="PTHR23220:SF89">
    <property type="entry name" value="INTEGRIN ALPHA-3"/>
    <property type="match status" value="1"/>
</dbReference>
<dbReference type="Pfam" id="PF20806">
    <property type="entry name" value="Integrin_A_Ig_3"/>
    <property type="match status" value="1"/>
</dbReference>
<dbReference type="GO" id="GO:0007160">
    <property type="term" value="P:cell-matrix adhesion"/>
    <property type="evidence" value="ECO:0007669"/>
    <property type="project" value="TreeGrafter"/>
</dbReference>
<dbReference type="PROSITE" id="PS00242">
    <property type="entry name" value="INTEGRIN_ALPHA"/>
    <property type="match status" value="1"/>
</dbReference>
<dbReference type="InterPro" id="IPR032695">
    <property type="entry name" value="Integrin_dom_sf"/>
</dbReference>
<dbReference type="Gene3D" id="2.60.40.1530">
    <property type="entry name" value="ntegrin, alpha v. Chain A, domain 4"/>
    <property type="match status" value="1"/>
</dbReference>
<evidence type="ECO:0000256" key="4">
    <source>
        <dbReference type="ARBA" id="ARBA00022889"/>
    </source>
</evidence>
<keyword evidence="4" id="KW-0130">Cell adhesion</keyword>
<comment type="subcellular location">
    <subcellularLocation>
        <location evidence="1">Membrane</location>
        <topology evidence="1">Single-pass type I membrane protein</topology>
    </subcellularLocation>
</comment>
<evidence type="ECO:0000256" key="12">
    <source>
        <dbReference type="SAM" id="Phobius"/>
    </source>
</evidence>
<sequence length="285" mass="32154">MVVEYTLETSFELAQYTGRTHFSGDVMGESGMKTASDVNVIGKPLGNLGNLEVEFDWPWEVANGKWLLYLMEIQTKGTSDSHCVPPGDIVNPLNLTLPESKARRRRRREEGSTEEGAPKTTQASLNLKGTRKKFFNLDCVTGTAHCVKFICPLHNMNNTATIIVRARVWNSTMLEDYREAWRVTVNGKATLKLVTDKPTIRMNTKSTEFTLDIDPELGEEAPYQVPLWIIIVSAVAGVLLLAFIILLMWKCGFFKRASTREMYEAKAQKAEMKTQPSEVERLTEE</sequence>
<evidence type="ECO:0000256" key="10">
    <source>
        <dbReference type="ARBA" id="ARBA00023180"/>
    </source>
</evidence>
<dbReference type="GO" id="GO:0009897">
    <property type="term" value="C:external side of plasma membrane"/>
    <property type="evidence" value="ECO:0007669"/>
    <property type="project" value="TreeGrafter"/>
</dbReference>
<evidence type="ECO:0000256" key="3">
    <source>
        <dbReference type="ARBA" id="ARBA00022692"/>
    </source>
</evidence>
<name>A0AAN8QJV2_9TELE</name>
<keyword evidence="5 12" id="KW-1133">Transmembrane helix</keyword>
<dbReference type="GO" id="GO:0050900">
    <property type="term" value="P:leukocyte migration"/>
    <property type="evidence" value="ECO:0007669"/>
    <property type="project" value="TreeGrafter"/>
</dbReference>
<dbReference type="AlphaFoldDB" id="A0AAN8QJV2"/>
<keyword evidence="6" id="KW-0401">Integrin</keyword>
<gene>
    <name evidence="14" type="ORF">J4Q44_G00301410</name>
</gene>
<evidence type="ECO:0000256" key="11">
    <source>
        <dbReference type="SAM" id="MobiDB-lite"/>
    </source>
</evidence>
<evidence type="ECO:0000313" key="14">
    <source>
        <dbReference type="EMBL" id="KAK6300108.1"/>
    </source>
</evidence>
<keyword evidence="15" id="KW-1185">Reference proteome</keyword>
<evidence type="ECO:0000259" key="13">
    <source>
        <dbReference type="Pfam" id="PF20806"/>
    </source>
</evidence>
<comment type="similarity">
    <text evidence="2">Belongs to the integrin alpha chain family.</text>
</comment>
<comment type="caution">
    <text evidence="14">The sequence shown here is derived from an EMBL/GenBank/DDBJ whole genome shotgun (WGS) entry which is preliminary data.</text>
</comment>
<protein>
    <recommendedName>
        <fullName evidence="13">Integrin alpha third immunoglobulin-like domain-containing protein</fullName>
    </recommendedName>
</protein>
<keyword evidence="3 12" id="KW-0812">Transmembrane</keyword>
<feature type="region of interest" description="Disordered" evidence="11">
    <location>
        <begin position="97"/>
        <end position="123"/>
    </location>
</feature>
<proteinExistence type="inferred from homology"/>
<evidence type="ECO:0000256" key="8">
    <source>
        <dbReference type="ARBA" id="ARBA00023157"/>
    </source>
</evidence>
<dbReference type="GO" id="GO:0005178">
    <property type="term" value="F:integrin binding"/>
    <property type="evidence" value="ECO:0007669"/>
    <property type="project" value="TreeGrafter"/>
</dbReference>
<evidence type="ECO:0000256" key="7">
    <source>
        <dbReference type="ARBA" id="ARBA00023136"/>
    </source>
</evidence>
<dbReference type="InterPro" id="IPR018184">
    <property type="entry name" value="Integrin_alpha_C_CS"/>
</dbReference>
<keyword evidence="10" id="KW-0325">Glycoprotein</keyword>
<dbReference type="SUPFAM" id="SSF69179">
    <property type="entry name" value="Integrin domains"/>
    <property type="match status" value="1"/>
</dbReference>
<dbReference type="InterPro" id="IPR048286">
    <property type="entry name" value="Integrin_alpha_Ig-like_3"/>
</dbReference>